<reference evidence="1 2" key="1">
    <citation type="submission" date="2024-08" db="EMBL/GenBank/DDBJ databases">
        <title>Insights into the chromosomal genome structure of Flemingia macrophylla.</title>
        <authorList>
            <person name="Ding Y."/>
            <person name="Zhao Y."/>
            <person name="Bi W."/>
            <person name="Wu M."/>
            <person name="Zhao G."/>
            <person name="Gong Y."/>
            <person name="Li W."/>
            <person name="Zhang P."/>
        </authorList>
    </citation>
    <scope>NUCLEOTIDE SEQUENCE [LARGE SCALE GENOMIC DNA]</scope>
    <source>
        <strain evidence="1">DYQJB</strain>
        <tissue evidence="1">Leaf</tissue>
    </source>
</reference>
<proteinExistence type="predicted"/>
<dbReference type="EMBL" id="JBGMDY010000006">
    <property type="protein sequence ID" value="KAL2330929.1"/>
    <property type="molecule type" value="Genomic_DNA"/>
</dbReference>
<dbReference type="AlphaFoldDB" id="A0ABD1M563"/>
<gene>
    <name evidence="1" type="ORF">Fmac_018510</name>
</gene>
<keyword evidence="2" id="KW-1185">Reference proteome</keyword>
<protein>
    <submittedName>
        <fullName evidence="1">Uncharacterized protein</fullName>
    </submittedName>
</protein>
<organism evidence="1 2">
    <name type="scientific">Flemingia macrophylla</name>
    <dbReference type="NCBI Taxonomy" id="520843"/>
    <lineage>
        <taxon>Eukaryota</taxon>
        <taxon>Viridiplantae</taxon>
        <taxon>Streptophyta</taxon>
        <taxon>Embryophyta</taxon>
        <taxon>Tracheophyta</taxon>
        <taxon>Spermatophyta</taxon>
        <taxon>Magnoliopsida</taxon>
        <taxon>eudicotyledons</taxon>
        <taxon>Gunneridae</taxon>
        <taxon>Pentapetalae</taxon>
        <taxon>rosids</taxon>
        <taxon>fabids</taxon>
        <taxon>Fabales</taxon>
        <taxon>Fabaceae</taxon>
        <taxon>Papilionoideae</taxon>
        <taxon>50 kb inversion clade</taxon>
        <taxon>NPAAA clade</taxon>
        <taxon>indigoferoid/millettioid clade</taxon>
        <taxon>Phaseoleae</taxon>
        <taxon>Flemingia</taxon>
    </lineage>
</organism>
<sequence>MERDNHFFLEGYILDRNARNAFKGLDDTLRSIRKTISLKQSCFDKLSYPNEVQDVKYKEVRKKNTLCQDHIQKQTCCS</sequence>
<accession>A0ABD1M563</accession>
<evidence type="ECO:0000313" key="1">
    <source>
        <dbReference type="EMBL" id="KAL2330929.1"/>
    </source>
</evidence>
<evidence type="ECO:0000313" key="2">
    <source>
        <dbReference type="Proteomes" id="UP001603857"/>
    </source>
</evidence>
<name>A0ABD1M563_9FABA</name>
<dbReference type="Proteomes" id="UP001603857">
    <property type="component" value="Unassembled WGS sequence"/>
</dbReference>
<comment type="caution">
    <text evidence="1">The sequence shown here is derived from an EMBL/GenBank/DDBJ whole genome shotgun (WGS) entry which is preliminary data.</text>
</comment>